<dbReference type="Pfam" id="PF13580">
    <property type="entry name" value="SIS_2"/>
    <property type="match status" value="2"/>
</dbReference>
<dbReference type="CDD" id="cd05006">
    <property type="entry name" value="SIS_GmhA"/>
    <property type="match status" value="1"/>
</dbReference>
<gene>
    <name evidence="2" type="ORF">QQ020_33650</name>
</gene>
<dbReference type="Gene3D" id="3.40.50.10490">
    <property type="entry name" value="Glucose-6-phosphate isomerase like protein, domain 1"/>
    <property type="match status" value="1"/>
</dbReference>
<feature type="domain" description="SIS" evidence="1">
    <location>
        <begin position="27"/>
        <end position="212"/>
    </location>
</feature>
<dbReference type="PANTHER" id="PTHR30390">
    <property type="entry name" value="SEDOHEPTULOSE 7-PHOSPHATE ISOMERASE / DNAA INITIATOR-ASSOCIATING FACTOR FOR REPLICATION INITIATION"/>
    <property type="match status" value="1"/>
</dbReference>
<name>A0ABT8LGX8_9BACT</name>
<reference evidence="2" key="1">
    <citation type="submission" date="2023-06" db="EMBL/GenBank/DDBJ databases">
        <title>Genomic of Agaribacillus aureum.</title>
        <authorList>
            <person name="Wang G."/>
        </authorList>
    </citation>
    <scope>NUCLEOTIDE SEQUENCE</scope>
    <source>
        <strain evidence="2">BMA12</strain>
    </source>
</reference>
<protein>
    <submittedName>
        <fullName evidence="2">SIS domain-containing protein</fullName>
    </submittedName>
</protein>
<sequence length="212" mass="22721">MDPHEVIENLTTKYPDLALLKDNIANACEALTNSFHHQGKLLVCGNGGSCSDADHIVGELMKSFEKKRSLKEDFVEKLMETAPKEGPYIAEKLENAVPAISLNAHAALITAIANDIDADLIFAQQIVGYGQKGDVFLGITTSGNSKNVVNAAIAAKAKGLIVVALTGKTGGALKQFSDIAICAPADNTADVQEYHLPIYHTICKYVENSFFD</sequence>
<proteinExistence type="predicted"/>
<organism evidence="2 3">
    <name type="scientific">Agaribacillus aureus</name>
    <dbReference type="NCBI Taxonomy" id="3051825"/>
    <lineage>
        <taxon>Bacteria</taxon>
        <taxon>Pseudomonadati</taxon>
        <taxon>Bacteroidota</taxon>
        <taxon>Cytophagia</taxon>
        <taxon>Cytophagales</taxon>
        <taxon>Splendidivirgaceae</taxon>
        <taxon>Agaribacillus</taxon>
    </lineage>
</organism>
<evidence type="ECO:0000313" key="3">
    <source>
        <dbReference type="Proteomes" id="UP001172083"/>
    </source>
</evidence>
<evidence type="ECO:0000313" key="2">
    <source>
        <dbReference type="EMBL" id="MDN5217065.1"/>
    </source>
</evidence>
<keyword evidence="3" id="KW-1185">Reference proteome</keyword>
<dbReference type="RefSeq" id="WP_346762402.1">
    <property type="nucleotide sequence ID" value="NZ_JAUJEB010000013.1"/>
</dbReference>
<dbReference type="PROSITE" id="PS51464">
    <property type="entry name" value="SIS"/>
    <property type="match status" value="1"/>
</dbReference>
<comment type="caution">
    <text evidence="2">The sequence shown here is derived from an EMBL/GenBank/DDBJ whole genome shotgun (WGS) entry which is preliminary data.</text>
</comment>
<dbReference type="InterPro" id="IPR050099">
    <property type="entry name" value="SIS_GmhA/DiaA_subfam"/>
</dbReference>
<dbReference type="SUPFAM" id="SSF53697">
    <property type="entry name" value="SIS domain"/>
    <property type="match status" value="1"/>
</dbReference>
<dbReference type="EMBL" id="JAUJEB010000013">
    <property type="protein sequence ID" value="MDN5217065.1"/>
    <property type="molecule type" value="Genomic_DNA"/>
</dbReference>
<dbReference type="InterPro" id="IPR001347">
    <property type="entry name" value="SIS_dom"/>
</dbReference>
<dbReference type="InterPro" id="IPR035461">
    <property type="entry name" value="GmhA/DiaA"/>
</dbReference>
<accession>A0ABT8LGX8</accession>
<dbReference type="PANTHER" id="PTHR30390:SF6">
    <property type="entry name" value="DNAA INITIATOR-ASSOCIATING PROTEIN DIAA"/>
    <property type="match status" value="1"/>
</dbReference>
<evidence type="ECO:0000259" key="1">
    <source>
        <dbReference type="PROSITE" id="PS51464"/>
    </source>
</evidence>
<dbReference type="InterPro" id="IPR046348">
    <property type="entry name" value="SIS_dom_sf"/>
</dbReference>
<dbReference type="Proteomes" id="UP001172083">
    <property type="component" value="Unassembled WGS sequence"/>
</dbReference>